<reference evidence="2" key="1">
    <citation type="submission" date="2024-02" db="EMBL/GenBank/DDBJ databases">
        <title>Sediminibacterium planktonica sp. nov. and Sediminibacterium longus sp. nov., isolated from surface lake and river water.</title>
        <authorList>
            <person name="Watanabe K."/>
            <person name="Takemine S."/>
            <person name="Ishii Y."/>
            <person name="Ogata Y."/>
            <person name="Shindo C."/>
            <person name="Suda W."/>
        </authorList>
    </citation>
    <scope>NUCLEOTIDE SEQUENCE</scope>
    <source>
        <strain evidence="2">KACHI17</strain>
    </source>
</reference>
<dbReference type="InterPro" id="IPR032466">
    <property type="entry name" value="Metal_Hydrolase"/>
</dbReference>
<dbReference type="Pfam" id="PF01979">
    <property type="entry name" value="Amidohydro_1"/>
    <property type="match status" value="1"/>
</dbReference>
<gene>
    <name evidence="2" type="ORF">KACHI17_02350</name>
</gene>
<evidence type="ECO:0000259" key="1">
    <source>
        <dbReference type="Pfam" id="PF01979"/>
    </source>
</evidence>
<dbReference type="InterPro" id="IPR051781">
    <property type="entry name" value="Metallo-dep_Hydrolase"/>
</dbReference>
<dbReference type="Gene3D" id="3.20.20.140">
    <property type="entry name" value="Metal-dependent hydrolases"/>
    <property type="match status" value="1"/>
</dbReference>
<name>A0AAT9GFE6_9BACT</name>
<dbReference type="InterPro" id="IPR057744">
    <property type="entry name" value="OTAase-like"/>
</dbReference>
<dbReference type="InterPro" id="IPR006680">
    <property type="entry name" value="Amidohydro-rel"/>
</dbReference>
<dbReference type="InterPro" id="IPR011059">
    <property type="entry name" value="Metal-dep_hydrolase_composite"/>
</dbReference>
<evidence type="ECO:0000313" key="2">
    <source>
        <dbReference type="EMBL" id="BFG69354.1"/>
    </source>
</evidence>
<accession>A0AAT9GFE6</accession>
<dbReference type="GO" id="GO:0016810">
    <property type="term" value="F:hydrolase activity, acting on carbon-nitrogen (but not peptide) bonds"/>
    <property type="evidence" value="ECO:0007669"/>
    <property type="project" value="InterPro"/>
</dbReference>
<sequence length="384" mass="41565">MHTGWGILVYQNKIIAVGETSTLPSKTPLKKIELKGKTLLPGLIEGHSHLLLHAYNETKWNDQVLHESEAERIVRAVTHAKATLMAGFTTVRDLGTEGAGYADVGLKKSIEKNIIPGPRMIIATKAIVATGSYGPKLENTSHQIIRGAQEADGAEGLIREARNQIGNGADLIKVYADYRWGLNDQAEPTFTLQELKTLVEVVQSSGRKVVAHASTEEGMKRAAEAGVSTIEHGDYGSAAVYDIMNRNKVALCATLSAPEANASYNGWDKKTMPPTDRVTQKKKSFKLALEKGVTICFGGDVGVFPHGDNAREMELMVEYGMKPVAVLKSATSVNADVFGYNDQIGRLKTGLLADIIAVDGNPAEKISAMRNVSFIMKDGTIYLQ</sequence>
<dbReference type="CDD" id="cd01299">
    <property type="entry name" value="Met_dep_hydrolase_A"/>
    <property type="match status" value="1"/>
</dbReference>
<dbReference type="Gene3D" id="2.30.40.10">
    <property type="entry name" value="Urease, subunit C, domain 1"/>
    <property type="match status" value="1"/>
</dbReference>
<organism evidence="2">
    <name type="scientific">Sediminibacterium sp. KACHI17</name>
    <dbReference type="NCBI Taxonomy" id="1751071"/>
    <lineage>
        <taxon>Bacteria</taxon>
        <taxon>Pseudomonadati</taxon>
        <taxon>Bacteroidota</taxon>
        <taxon>Chitinophagia</taxon>
        <taxon>Chitinophagales</taxon>
        <taxon>Chitinophagaceae</taxon>
        <taxon>Sediminibacterium</taxon>
    </lineage>
</organism>
<dbReference type="SUPFAM" id="SSF51556">
    <property type="entry name" value="Metallo-dependent hydrolases"/>
    <property type="match status" value="1"/>
</dbReference>
<dbReference type="PANTHER" id="PTHR43135">
    <property type="entry name" value="ALPHA-D-RIBOSE 1-METHYLPHOSPHONATE 5-TRIPHOSPHATE DIPHOSPHATASE"/>
    <property type="match status" value="1"/>
</dbReference>
<dbReference type="AlphaFoldDB" id="A0AAT9GFE6"/>
<proteinExistence type="predicted"/>
<dbReference type="SUPFAM" id="SSF51338">
    <property type="entry name" value="Composite domain of metallo-dependent hydrolases"/>
    <property type="match status" value="1"/>
</dbReference>
<dbReference type="EMBL" id="AP029612">
    <property type="protein sequence ID" value="BFG69354.1"/>
    <property type="molecule type" value="Genomic_DNA"/>
</dbReference>
<dbReference type="PANTHER" id="PTHR43135:SF3">
    <property type="entry name" value="ALPHA-D-RIBOSE 1-METHYLPHOSPHONATE 5-TRIPHOSPHATE DIPHOSPHATASE"/>
    <property type="match status" value="1"/>
</dbReference>
<feature type="domain" description="Amidohydrolase-related" evidence="1">
    <location>
        <begin position="38"/>
        <end position="380"/>
    </location>
</feature>
<protein>
    <submittedName>
        <fullName evidence="2">Amidohydrolase family protein</fullName>
    </submittedName>
</protein>